<dbReference type="GO" id="GO:0045944">
    <property type="term" value="P:positive regulation of transcription by RNA polymerase II"/>
    <property type="evidence" value="ECO:0007669"/>
    <property type="project" value="TreeGrafter"/>
</dbReference>
<feature type="region of interest" description="Disordered" evidence="3">
    <location>
        <begin position="323"/>
        <end position="440"/>
    </location>
</feature>
<evidence type="ECO:0000313" key="4">
    <source>
        <dbReference type="Ensembl" id="ENSUAMP00000009613.1"/>
    </source>
</evidence>
<evidence type="ECO:0000256" key="2">
    <source>
        <dbReference type="ARBA" id="ARBA00022737"/>
    </source>
</evidence>
<dbReference type="GeneTree" id="ENSGT00950000182900"/>
<name>A0A452QVB1_URSAM</name>
<dbReference type="Pfam" id="PF00400">
    <property type="entry name" value="WD40"/>
    <property type="match status" value="1"/>
</dbReference>
<keyword evidence="1" id="KW-0853">WD repeat</keyword>
<organism evidence="4 5">
    <name type="scientific">Ursus americanus</name>
    <name type="common">American black bear</name>
    <name type="synonym">Euarctos americanus</name>
    <dbReference type="NCBI Taxonomy" id="9643"/>
    <lineage>
        <taxon>Eukaryota</taxon>
        <taxon>Metazoa</taxon>
        <taxon>Chordata</taxon>
        <taxon>Craniata</taxon>
        <taxon>Vertebrata</taxon>
        <taxon>Euteleostomi</taxon>
        <taxon>Mammalia</taxon>
        <taxon>Eutheria</taxon>
        <taxon>Laurasiatheria</taxon>
        <taxon>Carnivora</taxon>
        <taxon>Caniformia</taxon>
        <taxon>Ursidae</taxon>
        <taxon>Ursus</taxon>
    </lineage>
</organism>
<dbReference type="AlphaFoldDB" id="A0A452QVB1"/>
<feature type="compositionally biased region" description="Polar residues" evidence="3">
    <location>
        <begin position="373"/>
        <end position="409"/>
    </location>
</feature>
<proteinExistence type="predicted"/>
<dbReference type="GO" id="GO:0080008">
    <property type="term" value="C:Cul4-RING E3 ubiquitin ligase complex"/>
    <property type="evidence" value="ECO:0007669"/>
    <property type="project" value="TreeGrafter"/>
</dbReference>
<dbReference type="InterPro" id="IPR001680">
    <property type="entry name" value="WD40_rpt"/>
</dbReference>
<dbReference type="Gene3D" id="2.130.10.10">
    <property type="entry name" value="YVTN repeat-like/Quinoprotein amine dehydrogenase"/>
    <property type="match status" value="1"/>
</dbReference>
<keyword evidence="5" id="KW-1185">Reference proteome</keyword>
<feature type="compositionally biased region" description="Basic and acidic residues" evidence="3">
    <location>
        <begin position="256"/>
        <end position="271"/>
    </location>
</feature>
<dbReference type="GO" id="GO:0005737">
    <property type="term" value="C:cytoplasm"/>
    <property type="evidence" value="ECO:0007669"/>
    <property type="project" value="TreeGrafter"/>
</dbReference>
<dbReference type="Proteomes" id="UP000291022">
    <property type="component" value="Unassembled WGS sequence"/>
</dbReference>
<dbReference type="PANTHER" id="PTHR15574">
    <property type="entry name" value="WD REPEAT DOMAIN-CONTAINING FAMILY"/>
    <property type="match status" value="1"/>
</dbReference>
<keyword evidence="2" id="KW-0677">Repeat</keyword>
<evidence type="ECO:0000313" key="5">
    <source>
        <dbReference type="Proteomes" id="UP000291022"/>
    </source>
</evidence>
<evidence type="ECO:0000256" key="3">
    <source>
        <dbReference type="SAM" id="MobiDB-lite"/>
    </source>
</evidence>
<dbReference type="InterPro" id="IPR045151">
    <property type="entry name" value="DCAF8"/>
</dbReference>
<reference evidence="4" key="2">
    <citation type="submission" date="2025-08" db="UniProtKB">
        <authorList>
            <consortium name="Ensembl"/>
        </authorList>
    </citation>
    <scope>IDENTIFICATION</scope>
</reference>
<protein>
    <submittedName>
        <fullName evidence="4">DDB1 and CUL4 associated factor 6</fullName>
    </submittedName>
</protein>
<accession>A0A452QVB1</accession>
<dbReference type="SUPFAM" id="SSF50978">
    <property type="entry name" value="WD40 repeat-like"/>
    <property type="match status" value="1"/>
</dbReference>
<dbReference type="InterPro" id="IPR015943">
    <property type="entry name" value="WD40/YVTN_repeat-like_dom_sf"/>
</dbReference>
<dbReference type="SMART" id="SM00320">
    <property type="entry name" value="WD40"/>
    <property type="match status" value="4"/>
</dbReference>
<reference evidence="4" key="3">
    <citation type="submission" date="2025-09" db="UniProtKB">
        <authorList>
            <consortium name="Ensembl"/>
        </authorList>
    </citation>
    <scope>IDENTIFICATION</scope>
</reference>
<dbReference type="PANTHER" id="PTHR15574:SF39">
    <property type="entry name" value="DDB1- AND CUL4-ASSOCIATED FACTOR 6"/>
    <property type="match status" value="1"/>
</dbReference>
<reference evidence="5" key="1">
    <citation type="submission" date="2016-06" db="EMBL/GenBank/DDBJ databases">
        <title>De novo assembly and RNA-Seq shows season-dependent expression and editing in black bear kidneys.</title>
        <authorList>
            <person name="Korstanje R."/>
            <person name="Srivastava A."/>
            <person name="Sarsani V.K."/>
            <person name="Sheehan S.M."/>
            <person name="Seger R.L."/>
            <person name="Barter M.E."/>
            <person name="Lindqvist C."/>
            <person name="Brody L.C."/>
            <person name="Mullikin J.C."/>
        </authorList>
    </citation>
    <scope>NUCLEOTIDE SEQUENCE [LARGE SCALE GENOMIC DNA]</scope>
</reference>
<feature type="compositionally biased region" description="Basic and acidic residues" evidence="3">
    <location>
        <begin position="280"/>
        <end position="302"/>
    </location>
</feature>
<feature type="region of interest" description="Disordered" evidence="3">
    <location>
        <begin position="256"/>
        <end position="308"/>
    </location>
</feature>
<gene>
    <name evidence="4" type="primary">DCAF6</name>
</gene>
<sequence>MSRGGSCPHLLWDVRKRSLGLEDPSRLRSRYLGRREFIQRLKLEATLNVHDGCVNTICWNETGEYILSGSDDTKLVISNPYSRKVKWLKINLYFSSFVFPHTFDNQIVICNKNPIMTVPNDPYTFLSCGEDGTVRWFDTRIKTSCTKEDCKDDILINCRRAATSVAICPPIPYYLAVGCSDSSVRIYDRRMLGTRATGNYAGRGTTGMVARFIPSHLNNKSCRVTSLCYSEDGQEILVSYSSDYIYLFDPKDDTARELKTPSAEERREELRQPPVKRLRLRGDWSDTGPRARPESERERDGEQSPNVSLMQRMSDMLSRWFEEASEVAQSNGGRGRSRPRGGTSQSDVSALPAVPSSTDLEVGESAMEVDPSAEQSLQPSTSAAVSAQPHSTSSAAESPHSTPLLSSPDNEQRQPVEASGRHTHRQSGEDATLSVGCVSE</sequence>
<evidence type="ECO:0000256" key="1">
    <source>
        <dbReference type="ARBA" id="ARBA00022574"/>
    </source>
</evidence>
<dbReference type="InterPro" id="IPR036322">
    <property type="entry name" value="WD40_repeat_dom_sf"/>
</dbReference>
<dbReference type="Ensembl" id="ENSUAMT00000010822.1">
    <property type="protein sequence ID" value="ENSUAMP00000009613.1"/>
    <property type="gene ID" value="ENSUAMG00000007905.1"/>
</dbReference>